<feature type="signal peptide" evidence="1">
    <location>
        <begin position="1"/>
        <end position="27"/>
    </location>
</feature>
<reference evidence="2 3" key="1">
    <citation type="submission" date="2018-06" db="EMBL/GenBank/DDBJ databases">
        <title>A transcriptomic atlas of mushroom development highlights an independent origin of complex multicellularity.</title>
        <authorList>
            <consortium name="DOE Joint Genome Institute"/>
            <person name="Krizsan K."/>
            <person name="Almasi E."/>
            <person name="Merenyi Z."/>
            <person name="Sahu N."/>
            <person name="Viragh M."/>
            <person name="Koszo T."/>
            <person name="Mondo S."/>
            <person name="Kiss B."/>
            <person name="Balint B."/>
            <person name="Kues U."/>
            <person name="Barry K."/>
            <person name="Hegedus J.C."/>
            <person name="Henrissat B."/>
            <person name="Johnson J."/>
            <person name="Lipzen A."/>
            <person name="Ohm R."/>
            <person name="Nagy I."/>
            <person name="Pangilinan J."/>
            <person name="Yan J."/>
            <person name="Xiong Y."/>
            <person name="Grigoriev I.V."/>
            <person name="Hibbett D.S."/>
            <person name="Nagy L.G."/>
        </authorList>
    </citation>
    <scope>NUCLEOTIDE SEQUENCE [LARGE SCALE GENOMIC DNA]</scope>
    <source>
        <strain evidence="2 3">SZMC22713</strain>
    </source>
</reference>
<keyword evidence="3" id="KW-1185">Reference proteome</keyword>
<evidence type="ECO:0000313" key="3">
    <source>
        <dbReference type="Proteomes" id="UP000294933"/>
    </source>
</evidence>
<dbReference type="EMBL" id="ML170189">
    <property type="protein sequence ID" value="TDL20268.1"/>
    <property type="molecule type" value="Genomic_DNA"/>
</dbReference>
<proteinExistence type="predicted"/>
<keyword evidence="1" id="KW-0732">Signal</keyword>
<organism evidence="2 3">
    <name type="scientific">Rickenella mellea</name>
    <dbReference type="NCBI Taxonomy" id="50990"/>
    <lineage>
        <taxon>Eukaryota</taxon>
        <taxon>Fungi</taxon>
        <taxon>Dikarya</taxon>
        <taxon>Basidiomycota</taxon>
        <taxon>Agaricomycotina</taxon>
        <taxon>Agaricomycetes</taxon>
        <taxon>Hymenochaetales</taxon>
        <taxon>Rickenellaceae</taxon>
        <taxon>Rickenella</taxon>
    </lineage>
</organism>
<dbReference type="VEuPathDB" id="FungiDB:BD410DRAFT_375008"/>
<dbReference type="Proteomes" id="UP000294933">
    <property type="component" value="Unassembled WGS sequence"/>
</dbReference>
<sequence length="80" mass="8446">MKLTTASFTYLLIQATTMLFVAEQAGALPHCDLICEPLTPQCCGFIPPPTPSPTSTPTSKRLLHCDHPCAPGETGCCVGI</sequence>
<feature type="chain" id="PRO_5021337967" evidence="1">
    <location>
        <begin position="28"/>
        <end position="80"/>
    </location>
</feature>
<dbReference type="AlphaFoldDB" id="A0A4Y7PZ37"/>
<name>A0A4Y7PZ37_9AGAM</name>
<gene>
    <name evidence="2" type="ORF">BD410DRAFT_375008</name>
</gene>
<accession>A0A4Y7PZ37</accession>
<evidence type="ECO:0000313" key="2">
    <source>
        <dbReference type="EMBL" id="TDL20268.1"/>
    </source>
</evidence>
<evidence type="ECO:0000256" key="1">
    <source>
        <dbReference type="SAM" id="SignalP"/>
    </source>
</evidence>
<protein>
    <submittedName>
        <fullName evidence="2">Uncharacterized protein</fullName>
    </submittedName>
</protein>